<dbReference type="SUPFAM" id="SSF54928">
    <property type="entry name" value="RNA-binding domain, RBD"/>
    <property type="match status" value="2"/>
</dbReference>
<dbReference type="InterPro" id="IPR012677">
    <property type="entry name" value="Nucleotide-bd_a/b_plait_sf"/>
</dbReference>
<evidence type="ECO:0000256" key="3">
    <source>
        <dbReference type="ARBA" id="ARBA00022884"/>
    </source>
</evidence>
<evidence type="ECO:0000256" key="1">
    <source>
        <dbReference type="ARBA" id="ARBA00004604"/>
    </source>
</evidence>
<keyword evidence="3 5" id="KW-0694">RNA-binding</keyword>
<dbReference type="GO" id="GO:0005730">
    <property type="term" value="C:nucleolus"/>
    <property type="evidence" value="ECO:0007669"/>
    <property type="project" value="UniProtKB-SubCell"/>
</dbReference>
<sequence length="338" mass="38275">MKISDFILTDIIRTCHSSNINSEVYREQPLISELLSKHWPPQSGTANLVKNEDQQYLKRSNEDILCSNSNSAMFAVNGRRNKGFGDSIPKQNRTLGTSRIQDSKIDRTVFVGNIGLNVVERDLLKKLELTRADIESIRFRSLPVHPKFSHNRKLGAILEGFSCKGDSKNAYIVLKDSSKVPELVKKFTGTTLAGHTMRLSPAYIVDNFNIFDRKRTIFVGNLPSLCSEDELRQFVMQNIGTNCVDAVRIVRSKITGKTKGFGFILFNDRKFVNIALKKLQGSLFIQNPLNIMKALPKDQAVDDVYTKYRHKLGIISKRSRDTLCKGRSGNYVKLNTRD</sequence>
<evidence type="ECO:0000256" key="5">
    <source>
        <dbReference type="PROSITE-ProRule" id="PRU00176"/>
    </source>
</evidence>
<dbReference type="PANTHER" id="PTHR23236">
    <property type="entry name" value="EUKARYOTIC TRANSLATION INITIATION FACTOR 4B/4H"/>
    <property type="match status" value="1"/>
</dbReference>
<keyword evidence="4" id="KW-0539">Nucleus</keyword>
<dbReference type="AlphaFoldDB" id="A0A1J4MWV7"/>
<evidence type="ECO:0000313" key="7">
    <source>
        <dbReference type="EMBL" id="OII77397.1"/>
    </source>
</evidence>
<gene>
    <name evidence="7" type="ORF">cand_008880</name>
</gene>
<dbReference type="InterPro" id="IPR000504">
    <property type="entry name" value="RRM_dom"/>
</dbReference>
<comment type="similarity">
    <text evidence="2">Belongs to the RRM RBM34 family.</text>
</comment>
<reference evidence="7 8" key="1">
    <citation type="submission" date="2016-10" db="EMBL/GenBank/DDBJ databases">
        <title>Reductive evolution of mitochondrial metabolism and differential evolution of invasion-related proteins in Cryptosporidium.</title>
        <authorList>
            <person name="Liu S."/>
            <person name="Roellig D.M."/>
            <person name="Guo Y."/>
            <person name="Li N."/>
            <person name="Frace M.A."/>
            <person name="Tang K."/>
            <person name="Zhang L."/>
            <person name="Feng Y."/>
            <person name="Xiao L."/>
        </authorList>
    </citation>
    <scope>NUCLEOTIDE SEQUENCE [LARGE SCALE GENOMIC DNA]</scope>
    <source>
        <strain evidence="7">30847</strain>
    </source>
</reference>
<keyword evidence="8" id="KW-1185">Reference proteome</keyword>
<protein>
    <submittedName>
        <fullName evidence="7">RNA recognition family protein</fullName>
    </submittedName>
</protein>
<dbReference type="InterPro" id="IPR035979">
    <property type="entry name" value="RBD_domain_sf"/>
</dbReference>
<dbReference type="RefSeq" id="XP_067069243.1">
    <property type="nucleotide sequence ID" value="XM_067211128.1"/>
</dbReference>
<evidence type="ECO:0000256" key="2">
    <source>
        <dbReference type="ARBA" id="ARBA00007077"/>
    </source>
</evidence>
<dbReference type="Gene3D" id="3.30.70.330">
    <property type="match status" value="2"/>
</dbReference>
<dbReference type="GeneID" id="92365073"/>
<accession>A0A1J4MWV7</accession>
<comment type="caution">
    <text evidence="7">The sequence shown here is derived from an EMBL/GenBank/DDBJ whole genome shotgun (WGS) entry which is preliminary data.</text>
</comment>
<dbReference type="EMBL" id="LRBS01000037">
    <property type="protein sequence ID" value="OII77397.1"/>
    <property type="molecule type" value="Genomic_DNA"/>
</dbReference>
<dbReference type="VEuPathDB" id="CryptoDB:cand_008880"/>
<dbReference type="GO" id="GO:0003723">
    <property type="term" value="F:RNA binding"/>
    <property type="evidence" value="ECO:0007669"/>
    <property type="project" value="UniProtKB-UniRule"/>
</dbReference>
<dbReference type="Proteomes" id="UP000186804">
    <property type="component" value="Unassembled WGS sequence"/>
</dbReference>
<feature type="domain" description="RRM" evidence="6">
    <location>
        <begin position="215"/>
        <end position="296"/>
    </location>
</feature>
<dbReference type="OrthoDB" id="439808at2759"/>
<evidence type="ECO:0000313" key="8">
    <source>
        <dbReference type="Proteomes" id="UP000186804"/>
    </source>
</evidence>
<evidence type="ECO:0000259" key="6">
    <source>
        <dbReference type="PROSITE" id="PS50102"/>
    </source>
</evidence>
<evidence type="ECO:0000256" key="4">
    <source>
        <dbReference type="ARBA" id="ARBA00023242"/>
    </source>
</evidence>
<organism evidence="7 8">
    <name type="scientific">Cryptosporidium andersoni</name>
    <dbReference type="NCBI Taxonomy" id="117008"/>
    <lineage>
        <taxon>Eukaryota</taxon>
        <taxon>Sar</taxon>
        <taxon>Alveolata</taxon>
        <taxon>Apicomplexa</taxon>
        <taxon>Conoidasida</taxon>
        <taxon>Coccidia</taxon>
        <taxon>Eucoccidiorida</taxon>
        <taxon>Eimeriorina</taxon>
        <taxon>Cryptosporidiidae</taxon>
        <taxon>Cryptosporidium</taxon>
    </lineage>
</organism>
<comment type="subcellular location">
    <subcellularLocation>
        <location evidence="1">Nucleus</location>
        <location evidence="1">Nucleolus</location>
    </subcellularLocation>
</comment>
<proteinExistence type="inferred from homology"/>
<dbReference type="SMART" id="SM00360">
    <property type="entry name" value="RRM"/>
    <property type="match status" value="2"/>
</dbReference>
<dbReference type="PROSITE" id="PS50102">
    <property type="entry name" value="RRM"/>
    <property type="match status" value="1"/>
</dbReference>
<dbReference type="PANTHER" id="PTHR23236:SF25">
    <property type="entry name" value="RNA-BINDING PROTEIN 34"/>
    <property type="match status" value="1"/>
</dbReference>
<name>A0A1J4MWV7_9CRYT</name>
<dbReference type="Pfam" id="PF00076">
    <property type="entry name" value="RRM_1"/>
    <property type="match status" value="1"/>
</dbReference>